<feature type="transmembrane region" description="Helical" evidence="1">
    <location>
        <begin position="6"/>
        <end position="27"/>
    </location>
</feature>
<dbReference type="RefSeq" id="YP_010084836.1">
    <property type="nucleotide sequence ID" value="NC_055165.1"/>
</dbReference>
<sequence length="92" mass="11040">MKFLENTVILLFGLLIGFSIDYFFMKIFRGFGKTLDERVSLILLFIVQIAFLLFVIEKFENILDDKLLYFRIGMLSSQVFLFDLFLRKYIYN</sequence>
<reference evidence="2" key="1">
    <citation type="journal article" date="2017" name="Arch. Virol.">
        <title>Complete genome sequence of shrimp hemocyte iridescent virus (SHIV) isolated from white leg shrimp, Litopenaeus vannamei.</title>
        <authorList>
            <person name="Qiu L."/>
            <person name="Chen M.M."/>
            <person name="Wang R.Y."/>
            <person name="Wan X.Y."/>
            <person name="Li C."/>
            <person name="Zhang Q.L."/>
            <person name="Dong X."/>
            <person name="Yang B."/>
            <person name="Xiang J.H."/>
            <person name="Huang J."/>
        </authorList>
    </citation>
    <scope>NUCLEOTIDE SEQUENCE [LARGE SCALE GENOMIC DNA]</scope>
    <source>
        <strain evidence="2">20141215</strain>
    </source>
</reference>
<keyword evidence="1" id="KW-0812">Transmembrane</keyword>
<evidence type="ECO:0000313" key="2">
    <source>
        <dbReference type="EMBL" id="ATE87093.1"/>
    </source>
</evidence>
<keyword evidence="1" id="KW-1133">Transmembrane helix</keyword>
<keyword evidence="1" id="KW-0472">Membrane</keyword>
<evidence type="ECO:0000256" key="1">
    <source>
        <dbReference type="SAM" id="Phobius"/>
    </source>
</evidence>
<organism evidence="2">
    <name type="scientific">Shrimp hemocyte iridescent virus</name>
    <dbReference type="NCBI Taxonomy" id="2039780"/>
    <lineage>
        <taxon>Viruses</taxon>
        <taxon>Varidnaviria</taxon>
        <taxon>Bamfordvirae</taxon>
        <taxon>Nucleocytoviricota</taxon>
        <taxon>Megaviricetes</taxon>
        <taxon>Pimascovirales</taxon>
        <taxon>Pimascovirales incertae sedis</taxon>
        <taxon>Iridoviridae</taxon>
        <taxon>Betairidovirinae</taxon>
        <taxon>Decapodiridovirus</taxon>
        <taxon>Decapodiridovirus litopenaeus1</taxon>
        <taxon>Decapod iridescent virus 1</taxon>
    </lineage>
</organism>
<dbReference type="KEGG" id="vg:65099856"/>
<gene>
    <name evidence="2" type="primary">84L</name>
</gene>
<proteinExistence type="predicted"/>
<name>A0A291B0S2_9VIRU</name>
<accession>A0A291B0S2</accession>
<evidence type="ECO:0000313" key="3">
    <source>
        <dbReference type="Proteomes" id="UP000297192"/>
    </source>
</evidence>
<evidence type="ECO:0008006" key="4">
    <source>
        <dbReference type="Google" id="ProtNLM"/>
    </source>
</evidence>
<protein>
    <recommendedName>
        <fullName evidence="4">Spore cortex biosynthesis protein YabQ</fullName>
    </recommendedName>
</protein>
<feature type="transmembrane region" description="Helical" evidence="1">
    <location>
        <begin position="68"/>
        <end position="86"/>
    </location>
</feature>
<dbReference type="EMBL" id="MF599468">
    <property type="protein sequence ID" value="ATE87093.1"/>
    <property type="molecule type" value="Genomic_DNA"/>
</dbReference>
<dbReference type="GeneID" id="65099856"/>
<feature type="transmembrane region" description="Helical" evidence="1">
    <location>
        <begin position="39"/>
        <end position="56"/>
    </location>
</feature>
<dbReference type="Proteomes" id="UP000297192">
    <property type="component" value="Segment"/>
</dbReference>
<reference evidence="2" key="2">
    <citation type="journal article" date="2017" name="Sci. Rep.">
        <title>Characterization of a new member of Iridoviridae, Shrimp hemocyte iridescent virus (SHIV), found in white leg shrimp (Litopenaeus vannamei).</title>
        <authorList>
            <person name="Qiu L."/>
            <person name="Chen M.M."/>
            <person name="Wan X.Y."/>
            <person name="Li C."/>
            <person name="Zhang Q.L."/>
            <person name="Wang R.Y."/>
            <person name="Cheng D.Y."/>
            <person name="Dong X."/>
            <person name="Yang B."/>
            <person name="Wang X.H."/>
            <person name="Xiang J.H."/>
            <person name="Huang J."/>
        </authorList>
    </citation>
    <scope>NUCLEOTIDE SEQUENCE [LARGE SCALE GENOMIC DNA]</scope>
    <source>
        <strain evidence="2">20141215</strain>
    </source>
</reference>
<keyword evidence="3" id="KW-1185">Reference proteome</keyword>